<reference evidence="2 3" key="2">
    <citation type="submission" date="2013-03" db="EMBL/GenBank/DDBJ databases">
        <title>The Genome Sequence of Enterococcus casseliflavus EC20 (899205).</title>
        <authorList>
            <consortium name="The Broad Institute Genomics Platform"/>
            <consortium name="The Broad Institute Genome Sequencing Center for Infectious Disease"/>
            <person name="Russ C."/>
            <person name="Feldgarden M."/>
            <person name="Gilmore M."/>
            <person name="Manson J."/>
            <person name="Palmer K."/>
            <person name="Carniol K."/>
            <person name="Walker B."/>
            <person name="Young S.K."/>
            <person name="Zeng Q."/>
            <person name="Gargeya S."/>
            <person name="Fitzgerald M."/>
            <person name="Haas B."/>
            <person name="Abouelleil A."/>
            <person name="Allen A.W."/>
            <person name="Alvarado L."/>
            <person name="Arachchi H.M."/>
            <person name="Berlin A.M."/>
            <person name="Chapman S.B."/>
            <person name="Gainer-Dewar J."/>
            <person name="Goldberg J."/>
            <person name="Griggs A."/>
            <person name="Gujja S."/>
            <person name="Hansen M."/>
            <person name="Howarth C."/>
            <person name="Imamovic A."/>
            <person name="Ireland A."/>
            <person name="Larimer J."/>
            <person name="McCowan C."/>
            <person name="Murphy C."/>
            <person name="Pearson M."/>
            <person name="Poon T.W."/>
            <person name="Priest M."/>
            <person name="Roberts A."/>
            <person name="Saif S."/>
            <person name="Shea T."/>
            <person name="Sisk P."/>
            <person name="Sykes S."/>
            <person name="Wortman J."/>
            <person name="Nusbaum C."/>
            <person name="Birren B."/>
        </authorList>
    </citation>
    <scope>NUCLEOTIDE SEQUENCE [LARGE SCALE GENOMIC DNA]</scope>
    <source>
        <strain evidence="2 3">EC20</strain>
    </source>
</reference>
<dbReference type="GeneID" id="15143564"/>
<proteinExistence type="predicted"/>
<dbReference type="Proteomes" id="UP000012675">
    <property type="component" value="Chromosome"/>
</dbReference>
<feature type="transmembrane region" description="Helical" evidence="1">
    <location>
        <begin position="46"/>
        <end position="66"/>
    </location>
</feature>
<keyword evidence="1" id="KW-0472">Membrane</keyword>
<dbReference type="HOGENOM" id="CLU_114451_1_0_9"/>
<feature type="transmembrane region" description="Helical" evidence="1">
    <location>
        <begin position="120"/>
        <end position="140"/>
    </location>
</feature>
<keyword evidence="1" id="KW-0812">Transmembrane</keyword>
<keyword evidence="1" id="KW-1133">Transmembrane helix</keyword>
<organism evidence="2 3">
    <name type="scientific">Enterococcus casseliflavus EC20</name>
    <dbReference type="NCBI Taxonomy" id="565655"/>
    <lineage>
        <taxon>Bacteria</taxon>
        <taxon>Bacillati</taxon>
        <taxon>Bacillota</taxon>
        <taxon>Bacilli</taxon>
        <taxon>Lactobacillales</taxon>
        <taxon>Enterococcaceae</taxon>
        <taxon>Enterococcus</taxon>
    </lineage>
</organism>
<evidence type="ECO:0000313" key="2">
    <source>
        <dbReference type="EMBL" id="EEV40868.1"/>
    </source>
</evidence>
<dbReference type="KEGG" id="ecas:ECBG_03137"/>
<dbReference type="eggNOG" id="ENOG50330CD">
    <property type="taxonomic scope" value="Bacteria"/>
</dbReference>
<feature type="transmembrane region" description="Helical" evidence="1">
    <location>
        <begin position="21"/>
        <end position="40"/>
    </location>
</feature>
<evidence type="ECO:0000313" key="3">
    <source>
        <dbReference type="Proteomes" id="UP000012675"/>
    </source>
</evidence>
<sequence length="167" mass="19676">MTNREQQKKMAEKTFRFHRFLFLRYVLAVFFFANLYWFLAAMVSNAVLLILPLALLILAISAIGEYVRLYGSYSEQIAGKLRWTRLFYLCQLTMNLLLIAICCFSHLFSFVFPFLENTPINRGILTLWLSVGLMLAALCLQRVNKIRRKKDTYYGYIKEYQKLIEGK</sequence>
<reference evidence="2 3" key="1">
    <citation type="submission" date="2009-02" db="EMBL/GenBank/DDBJ databases">
        <authorList>
            <consortium name="The Broad Institute Genome Sequencing Platform"/>
            <person name="Feldgarden M."/>
            <person name="Young S.K."/>
            <person name="Kodira C.D."/>
            <person name="Zeng Q."/>
            <person name="Koehrsen M."/>
            <person name="Alvarado L."/>
            <person name="Berlin A."/>
            <person name="Borenstein D."/>
            <person name="Chen Z."/>
            <person name="Engels R."/>
            <person name="Freedman E."/>
            <person name="Gellesch M."/>
            <person name="Goldberg J."/>
            <person name="Griggs A."/>
            <person name="Gujja S."/>
            <person name="Heiman D."/>
            <person name="Hepburn T."/>
            <person name="Howarth C."/>
            <person name="Jen D."/>
            <person name="Larson L."/>
            <person name="Lewis B."/>
            <person name="Mehta T."/>
            <person name="Park D."/>
            <person name="Pearson M."/>
            <person name="Roberts A."/>
            <person name="Saif S."/>
            <person name="Shea T."/>
            <person name="Shenoy N."/>
            <person name="Sisk P."/>
            <person name="Stolte C."/>
            <person name="Sykes S."/>
            <person name="Walk T."/>
            <person name="White J."/>
            <person name="Yandava C."/>
            <person name="Gilmore M."/>
            <person name="Manson J."/>
            <person name="Palmer K."/>
            <person name="Carniol K."/>
            <person name="Lander E."/>
            <person name="Nusbaum C."/>
            <person name="Galagan J."/>
            <person name="Birren B."/>
        </authorList>
    </citation>
    <scope>NUCLEOTIDE SEQUENCE [LARGE SCALE GENOMIC DNA]</scope>
    <source>
        <strain evidence="2 3">EC20</strain>
    </source>
</reference>
<dbReference type="RefSeq" id="WP_015510512.1">
    <property type="nucleotide sequence ID" value="NC_020995.1"/>
</dbReference>
<evidence type="ECO:0000256" key="1">
    <source>
        <dbReference type="SAM" id="Phobius"/>
    </source>
</evidence>
<keyword evidence="3" id="KW-1185">Reference proteome</keyword>
<gene>
    <name evidence="2" type="ORF">ECBG_03137</name>
</gene>
<accession>C9ADA9</accession>
<feature type="transmembrane region" description="Helical" evidence="1">
    <location>
        <begin position="86"/>
        <end position="108"/>
    </location>
</feature>
<dbReference type="EMBL" id="CP004856">
    <property type="protein sequence ID" value="EEV40868.1"/>
    <property type="molecule type" value="Genomic_DNA"/>
</dbReference>
<dbReference type="AlphaFoldDB" id="C9ADA9"/>
<name>C9ADA9_ENTCA</name>
<protein>
    <submittedName>
        <fullName evidence="2">Uncharacterized protein</fullName>
    </submittedName>
</protein>